<dbReference type="Proteomes" id="UP001515480">
    <property type="component" value="Unassembled WGS sequence"/>
</dbReference>
<sequence>MAPKLQQFNTANFTLHEHCGGFSIALQQCLQKHGLPNDPMSLDDSAWSRAEDCHRIWTVYRECGREFIDSVKSVRCAHEVNLFHRCTKDCEQVEADALRCLGTKIKLRMSLSGKSCESVPSI</sequence>
<dbReference type="EMBL" id="JBGBPQ010000001">
    <property type="protein sequence ID" value="KAL1530495.1"/>
    <property type="molecule type" value="Genomic_DNA"/>
</dbReference>
<proteinExistence type="predicted"/>
<name>A0AB34K8K9_PRYPA</name>
<gene>
    <name evidence="1" type="ORF">AB1Y20_001396</name>
</gene>
<reference evidence="1 2" key="1">
    <citation type="journal article" date="2024" name="Science">
        <title>Giant polyketide synthase enzymes in the biosynthesis of giant marine polyether toxins.</title>
        <authorList>
            <person name="Fallon T.R."/>
            <person name="Shende V.V."/>
            <person name="Wierzbicki I.H."/>
            <person name="Pendleton A.L."/>
            <person name="Watervoot N.F."/>
            <person name="Auber R.P."/>
            <person name="Gonzalez D.J."/>
            <person name="Wisecaver J.H."/>
            <person name="Moore B.S."/>
        </authorList>
    </citation>
    <scope>NUCLEOTIDE SEQUENCE [LARGE SCALE GENOMIC DNA]</scope>
    <source>
        <strain evidence="1 2">12B1</strain>
    </source>
</reference>
<accession>A0AB34K8K9</accession>
<keyword evidence="2" id="KW-1185">Reference proteome</keyword>
<comment type="caution">
    <text evidence="1">The sequence shown here is derived from an EMBL/GenBank/DDBJ whole genome shotgun (WGS) entry which is preliminary data.</text>
</comment>
<organism evidence="1 2">
    <name type="scientific">Prymnesium parvum</name>
    <name type="common">Toxic golden alga</name>
    <dbReference type="NCBI Taxonomy" id="97485"/>
    <lineage>
        <taxon>Eukaryota</taxon>
        <taxon>Haptista</taxon>
        <taxon>Haptophyta</taxon>
        <taxon>Prymnesiophyceae</taxon>
        <taxon>Prymnesiales</taxon>
        <taxon>Prymnesiaceae</taxon>
        <taxon>Prymnesium</taxon>
    </lineage>
</organism>
<evidence type="ECO:0000313" key="2">
    <source>
        <dbReference type="Proteomes" id="UP001515480"/>
    </source>
</evidence>
<evidence type="ECO:0000313" key="1">
    <source>
        <dbReference type="EMBL" id="KAL1530495.1"/>
    </source>
</evidence>
<dbReference type="AlphaFoldDB" id="A0AB34K8K9"/>
<evidence type="ECO:0008006" key="3">
    <source>
        <dbReference type="Google" id="ProtNLM"/>
    </source>
</evidence>
<protein>
    <recommendedName>
        <fullName evidence="3">COX assembly mitochondrial protein</fullName>
    </recommendedName>
</protein>